<evidence type="ECO:0000313" key="12">
    <source>
        <dbReference type="Proteomes" id="UP000542776"/>
    </source>
</evidence>
<keyword evidence="4" id="KW-0443">Lipid metabolism</keyword>
<dbReference type="Proteomes" id="UP000542776">
    <property type="component" value="Unassembled WGS sequence"/>
</dbReference>
<name>A0A7W6EEB6_9HYPH</name>
<sequence>MGAYVRIETRTARVARIAEPLGTIMKSMLPASQRRTDLPLDPNSPVLGQLGSMEVRLARSKDEVRAAQELRYHVFYEEMNAKASPIQKMTRRDRDVFDRNCDHLLVLDRARAGETAGQIVGTYRLLRQSQARNTGGFYTAQEFEIDGLVARHPGKRFLELGRSCVLKDYRSKRTVELLWQGIYAYILEHRIDVLFGCASLSGTDTAALAAPLAFLRDNAGAPEDWRVAAVPERRVRLAASAVCADPKRALGGLPPLLKGYLRLGGYIGEDAVVDRQFNTTDVLVVLPVENIKQRYIAHFGGEAGRSAA</sequence>
<dbReference type="GO" id="GO:0006629">
    <property type="term" value="P:lipid metabolic process"/>
    <property type="evidence" value="ECO:0007669"/>
    <property type="project" value="UniProtKB-KW"/>
</dbReference>
<dbReference type="Gene3D" id="3.40.630.30">
    <property type="match status" value="1"/>
</dbReference>
<evidence type="ECO:0000256" key="6">
    <source>
        <dbReference type="ARBA" id="ARBA00038095"/>
    </source>
</evidence>
<evidence type="ECO:0000256" key="10">
    <source>
        <dbReference type="ARBA" id="ARBA00047785"/>
    </source>
</evidence>
<evidence type="ECO:0000313" key="11">
    <source>
        <dbReference type="EMBL" id="MBB3997782.1"/>
    </source>
</evidence>
<comment type="function">
    <text evidence="9">Catalyzes the first step in the biosynthesis of ornithine lipids, which are phosphorus-free membrane lipids. Catalyzes the 3-hydroxyacyl-acyl carrier protein-dependent acylation of ornithine to form lyso-ornithine lipid (LOL).</text>
</comment>
<keyword evidence="3" id="KW-0808">Transferase</keyword>
<keyword evidence="2" id="KW-0444">Lipid biosynthesis</keyword>
<dbReference type="Pfam" id="PF13444">
    <property type="entry name" value="Acetyltransf_5"/>
    <property type="match status" value="1"/>
</dbReference>
<dbReference type="EMBL" id="JACIEK010000002">
    <property type="protein sequence ID" value="MBB3997782.1"/>
    <property type="molecule type" value="Genomic_DNA"/>
</dbReference>
<dbReference type="PANTHER" id="PTHR37323:SF1">
    <property type="entry name" value="L-ORNITHINE N(ALPHA)-ACYLTRANSFERASE"/>
    <property type="match status" value="1"/>
</dbReference>
<evidence type="ECO:0000256" key="9">
    <source>
        <dbReference type="ARBA" id="ARBA00045724"/>
    </source>
</evidence>
<evidence type="ECO:0000256" key="8">
    <source>
        <dbReference type="ARBA" id="ARBA00039866"/>
    </source>
</evidence>
<dbReference type="InterPro" id="IPR052351">
    <property type="entry name" value="Ornithine_N-alpha-AT"/>
</dbReference>
<gene>
    <name evidence="11" type="ORF">GGR04_001618</name>
</gene>
<evidence type="ECO:0000256" key="2">
    <source>
        <dbReference type="ARBA" id="ARBA00022516"/>
    </source>
</evidence>
<keyword evidence="5" id="KW-0012">Acyltransferase</keyword>
<comment type="caution">
    <text evidence="11">The sequence shown here is derived from an EMBL/GenBank/DDBJ whole genome shotgun (WGS) entry which is preliminary data.</text>
</comment>
<dbReference type="GO" id="GO:0043810">
    <property type="term" value="F:ornithine-acyl [acyl carrier protein] N-acyltransferase activity"/>
    <property type="evidence" value="ECO:0007669"/>
    <property type="project" value="UniProtKB-EC"/>
</dbReference>
<dbReference type="InterPro" id="IPR016181">
    <property type="entry name" value="Acyl_CoA_acyltransferase"/>
</dbReference>
<evidence type="ECO:0000256" key="4">
    <source>
        <dbReference type="ARBA" id="ARBA00023098"/>
    </source>
</evidence>
<evidence type="ECO:0000256" key="7">
    <source>
        <dbReference type="ARBA" id="ARBA00039058"/>
    </source>
</evidence>
<evidence type="ECO:0000256" key="1">
    <source>
        <dbReference type="ARBA" id="ARBA00005189"/>
    </source>
</evidence>
<evidence type="ECO:0000256" key="5">
    <source>
        <dbReference type="ARBA" id="ARBA00023315"/>
    </source>
</evidence>
<dbReference type="PANTHER" id="PTHR37323">
    <property type="entry name" value="GCN5-RELATED N-ACETYLTRANSFERASE"/>
    <property type="match status" value="1"/>
</dbReference>
<dbReference type="EC" id="2.3.2.30" evidence="7"/>
<accession>A0A7W6EEB6</accession>
<proteinExistence type="inferred from homology"/>
<protein>
    <recommendedName>
        <fullName evidence="8">L-ornithine N(alpha)-acyltransferase</fullName>
        <ecNumber evidence="7">2.3.2.30</ecNumber>
    </recommendedName>
</protein>
<organism evidence="11 12">
    <name type="scientific">Aureimonas pseudogalii</name>
    <dbReference type="NCBI Taxonomy" id="1744844"/>
    <lineage>
        <taxon>Bacteria</taxon>
        <taxon>Pseudomonadati</taxon>
        <taxon>Pseudomonadota</taxon>
        <taxon>Alphaproteobacteria</taxon>
        <taxon>Hyphomicrobiales</taxon>
        <taxon>Aurantimonadaceae</taxon>
        <taxon>Aureimonas</taxon>
    </lineage>
</organism>
<comment type="similarity">
    <text evidence="6">Belongs to the acetyltransferase family. OlsB subfamily.</text>
</comment>
<keyword evidence="12" id="KW-1185">Reference proteome</keyword>
<dbReference type="SUPFAM" id="SSF55729">
    <property type="entry name" value="Acyl-CoA N-acyltransferases (Nat)"/>
    <property type="match status" value="1"/>
</dbReference>
<evidence type="ECO:0000256" key="3">
    <source>
        <dbReference type="ARBA" id="ARBA00022679"/>
    </source>
</evidence>
<reference evidence="11 12" key="1">
    <citation type="submission" date="2020-08" db="EMBL/GenBank/DDBJ databases">
        <title>Genomic Encyclopedia of Type Strains, Phase IV (KMG-IV): sequencing the most valuable type-strain genomes for metagenomic binning, comparative biology and taxonomic classification.</title>
        <authorList>
            <person name="Goeker M."/>
        </authorList>
    </citation>
    <scope>NUCLEOTIDE SEQUENCE [LARGE SCALE GENOMIC DNA]</scope>
    <source>
        <strain evidence="11 12">DSM 102238</strain>
    </source>
</reference>
<comment type="pathway">
    <text evidence="1">Lipid metabolism.</text>
</comment>
<dbReference type="AlphaFoldDB" id="A0A7W6EEB6"/>
<dbReference type="RefSeq" id="WP_183199313.1">
    <property type="nucleotide sequence ID" value="NZ_JACIEK010000002.1"/>
</dbReference>
<comment type="catalytic activity">
    <reaction evidence="10">
        <text>a (3R)-hydroxyacyl-[ACP] + L-ornithine = a lyso-ornithine lipid + holo-[ACP] + H(+)</text>
        <dbReference type="Rhea" id="RHEA:20633"/>
        <dbReference type="Rhea" id="RHEA-COMP:9685"/>
        <dbReference type="Rhea" id="RHEA-COMP:9945"/>
        <dbReference type="ChEBI" id="CHEBI:15378"/>
        <dbReference type="ChEBI" id="CHEBI:46911"/>
        <dbReference type="ChEBI" id="CHEBI:64479"/>
        <dbReference type="ChEBI" id="CHEBI:78827"/>
        <dbReference type="ChEBI" id="CHEBI:138482"/>
        <dbReference type="EC" id="2.3.2.30"/>
    </reaction>
    <physiologicalReaction direction="left-to-right" evidence="10">
        <dbReference type="Rhea" id="RHEA:20634"/>
    </physiologicalReaction>
</comment>